<feature type="domain" description="ABC transporter" evidence="5">
    <location>
        <begin position="8"/>
        <end position="237"/>
    </location>
</feature>
<dbReference type="Pfam" id="PF00005">
    <property type="entry name" value="ABC_tran"/>
    <property type="match status" value="1"/>
</dbReference>
<accession>A0A897NTT5</accession>
<dbReference type="InterPro" id="IPR050763">
    <property type="entry name" value="ABC_transporter_ATP-binding"/>
</dbReference>
<dbReference type="PROSITE" id="PS50893">
    <property type="entry name" value="ABC_TRANSPORTER_2"/>
    <property type="match status" value="1"/>
</dbReference>
<dbReference type="InterPro" id="IPR003593">
    <property type="entry name" value="AAA+_ATPase"/>
</dbReference>
<evidence type="ECO:0000313" key="7">
    <source>
        <dbReference type="Proteomes" id="UP000663292"/>
    </source>
</evidence>
<keyword evidence="7" id="KW-1185">Reference proteome</keyword>
<evidence type="ECO:0000256" key="2">
    <source>
        <dbReference type="ARBA" id="ARBA00022448"/>
    </source>
</evidence>
<organism evidence="6 7">
    <name type="scientific">Halapricum desulfuricans</name>
    <dbReference type="NCBI Taxonomy" id="2841257"/>
    <lineage>
        <taxon>Archaea</taxon>
        <taxon>Methanobacteriati</taxon>
        <taxon>Methanobacteriota</taxon>
        <taxon>Stenosarchaea group</taxon>
        <taxon>Halobacteria</taxon>
        <taxon>Halobacteriales</taxon>
        <taxon>Haloarculaceae</taxon>
        <taxon>Halapricum</taxon>
    </lineage>
</organism>
<reference evidence="6 7" key="1">
    <citation type="submission" date="2020-11" db="EMBL/GenBank/DDBJ databases">
        <title>Carbohydrate-dependent, anaerobic sulfur respiration: A novel catabolism in halophilic archaea.</title>
        <authorList>
            <person name="Sorokin D.Y."/>
            <person name="Messina E."/>
            <person name="Smedile F."/>
            <person name="La Cono V."/>
            <person name="Hallsworth J.E."/>
            <person name="Yakimov M.M."/>
        </authorList>
    </citation>
    <scope>NUCLEOTIDE SEQUENCE [LARGE SCALE GENOMIC DNA]</scope>
    <source>
        <strain evidence="6 7">HSR-Est</strain>
    </source>
</reference>
<evidence type="ECO:0000256" key="3">
    <source>
        <dbReference type="ARBA" id="ARBA00022741"/>
    </source>
</evidence>
<dbReference type="CDD" id="cd03230">
    <property type="entry name" value="ABC_DR_subfamily_A"/>
    <property type="match status" value="1"/>
</dbReference>
<proteinExistence type="inferred from homology"/>
<dbReference type="SUPFAM" id="SSF52540">
    <property type="entry name" value="P-loop containing nucleoside triphosphate hydrolases"/>
    <property type="match status" value="1"/>
</dbReference>
<dbReference type="RefSeq" id="WP_229120908.1">
    <property type="nucleotide sequence ID" value="NZ_CP064791.1"/>
</dbReference>
<dbReference type="Gene3D" id="3.40.50.300">
    <property type="entry name" value="P-loop containing nucleotide triphosphate hydrolases"/>
    <property type="match status" value="1"/>
</dbReference>
<dbReference type="GeneID" id="68858768"/>
<gene>
    <name evidence="6" type="primary">ccmA9</name>
    <name evidence="6" type="ORF">HSEST_2136</name>
</gene>
<evidence type="ECO:0000256" key="1">
    <source>
        <dbReference type="ARBA" id="ARBA00005417"/>
    </source>
</evidence>
<dbReference type="GO" id="GO:0016887">
    <property type="term" value="F:ATP hydrolysis activity"/>
    <property type="evidence" value="ECO:0007669"/>
    <property type="project" value="InterPro"/>
</dbReference>
<dbReference type="GO" id="GO:0005524">
    <property type="term" value="F:ATP binding"/>
    <property type="evidence" value="ECO:0007669"/>
    <property type="project" value="UniProtKB-KW"/>
</dbReference>
<keyword evidence="4" id="KW-0067">ATP-binding</keyword>
<name>A0A897NTT5_9EURY</name>
<evidence type="ECO:0000313" key="6">
    <source>
        <dbReference type="EMBL" id="QSG15651.1"/>
    </source>
</evidence>
<dbReference type="AlphaFoldDB" id="A0A897NTT5"/>
<dbReference type="SMART" id="SM00382">
    <property type="entry name" value="AAA"/>
    <property type="match status" value="1"/>
</dbReference>
<keyword evidence="2" id="KW-0813">Transport</keyword>
<keyword evidence="3" id="KW-0547">Nucleotide-binding</keyword>
<dbReference type="Proteomes" id="UP000663292">
    <property type="component" value="Chromosome"/>
</dbReference>
<dbReference type="EMBL" id="CP064791">
    <property type="protein sequence ID" value="QSG15651.1"/>
    <property type="molecule type" value="Genomic_DNA"/>
</dbReference>
<evidence type="ECO:0000256" key="4">
    <source>
        <dbReference type="ARBA" id="ARBA00022840"/>
    </source>
</evidence>
<dbReference type="InterPro" id="IPR027417">
    <property type="entry name" value="P-loop_NTPase"/>
</dbReference>
<dbReference type="PANTHER" id="PTHR42711">
    <property type="entry name" value="ABC TRANSPORTER ATP-BINDING PROTEIN"/>
    <property type="match status" value="1"/>
</dbReference>
<sequence length="250" mass="27019">MDGSSPAISTRSLTKQYGSTTAVDGVSLSVPEGVTYGFLGPNGAGKTTTMRMLTGLVEPTNGDAFVADTHCSERRHLVGKIGLLPEEPPLYNELTGREQLQFAADLRDIPWERVSDRALGLADTLDLDDDLDRRIDGYSKGMRQKTAFIQAVQHDPDVVFLDEPTSGLDPRAARTLRELIVELTDDGTTVFLSTHILPVVEEIANRVGVLHDGRLVSEGSPAELTDDVGDGDADLEEAFLELTDDPAAAW</sequence>
<dbReference type="InterPro" id="IPR003439">
    <property type="entry name" value="ABC_transporter-like_ATP-bd"/>
</dbReference>
<dbReference type="PANTHER" id="PTHR42711:SF5">
    <property type="entry name" value="ABC TRANSPORTER ATP-BINDING PROTEIN NATA"/>
    <property type="match status" value="1"/>
</dbReference>
<protein>
    <submittedName>
        <fullName evidence="6">ABC-type multidrug transport system, ATPase component</fullName>
    </submittedName>
</protein>
<evidence type="ECO:0000259" key="5">
    <source>
        <dbReference type="PROSITE" id="PS50893"/>
    </source>
</evidence>
<comment type="similarity">
    <text evidence="1">Belongs to the ABC transporter superfamily.</text>
</comment>